<keyword evidence="3" id="KW-1185">Reference proteome</keyword>
<keyword evidence="1" id="KW-0472">Membrane</keyword>
<gene>
    <name evidence="2" type="ORF">GCM10025790_22260</name>
</gene>
<evidence type="ECO:0000256" key="1">
    <source>
        <dbReference type="SAM" id="Phobius"/>
    </source>
</evidence>
<organism evidence="2 3">
    <name type="scientific">Nesterenkonia rhizosphaerae</name>
    <dbReference type="NCBI Taxonomy" id="1348272"/>
    <lineage>
        <taxon>Bacteria</taxon>
        <taxon>Bacillati</taxon>
        <taxon>Actinomycetota</taxon>
        <taxon>Actinomycetes</taxon>
        <taxon>Micrococcales</taxon>
        <taxon>Micrococcaceae</taxon>
        <taxon>Nesterenkonia</taxon>
    </lineage>
</organism>
<evidence type="ECO:0000313" key="3">
    <source>
        <dbReference type="Proteomes" id="UP001500368"/>
    </source>
</evidence>
<feature type="transmembrane region" description="Helical" evidence="1">
    <location>
        <begin position="38"/>
        <end position="56"/>
    </location>
</feature>
<evidence type="ECO:0000313" key="2">
    <source>
        <dbReference type="EMBL" id="GAA4924564.1"/>
    </source>
</evidence>
<feature type="transmembrane region" description="Helical" evidence="1">
    <location>
        <begin position="105"/>
        <end position="125"/>
    </location>
</feature>
<accession>A0ABP9G1P5</accession>
<reference evidence="3" key="1">
    <citation type="journal article" date="2019" name="Int. J. Syst. Evol. Microbiol.">
        <title>The Global Catalogue of Microorganisms (GCM) 10K type strain sequencing project: providing services to taxonomists for standard genome sequencing and annotation.</title>
        <authorList>
            <consortium name="The Broad Institute Genomics Platform"/>
            <consortium name="The Broad Institute Genome Sequencing Center for Infectious Disease"/>
            <person name="Wu L."/>
            <person name="Ma J."/>
        </authorList>
    </citation>
    <scope>NUCLEOTIDE SEQUENCE [LARGE SCALE GENOMIC DNA]</scope>
    <source>
        <strain evidence="3">JCM 19129</strain>
    </source>
</reference>
<protein>
    <submittedName>
        <fullName evidence="2">Uncharacterized protein</fullName>
    </submittedName>
</protein>
<dbReference type="EMBL" id="BAABLW010000007">
    <property type="protein sequence ID" value="GAA4924564.1"/>
    <property type="molecule type" value="Genomic_DNA"/>
</dbReference>
<keyword evidence="1" id="KW-1133">Transmembrane helix</keyword>
<sequence length="148" mass="15518">MRRAGRFDITIGALAGVVAFYLLSLSSAFWAARLDPSYLSWSVILSVGASVILGIATTRRTTLLAAIATVMIVLVAVGLLLGSAMDDWALPLPFDFGALLQHGGRSPLVIGACVVVGVASLTRAISSLVDNSGSLSRDERREADSSRQ</sequence>
<proteinExistence type="predicted"/>
<feature type="transmembrane region" description="Helical" evidence="1">
    <location>
        <begin position="63"/>
        <end position="85"/>
    </location>
</feature>
<feature type="transmembrane region" description="Helical" evidence="1">
    <location>
        <begin position="12"/>
        <end position="32"/>
    </location>
</feature>
<comment type="caution">
    <text evidence="2">The sequence shown here is derived from an EMBL/GenBank/DDBJ whole genome shotgun (WGS) entry which is preliminary data.</text>
</comment>
<dbReference type="Proteomes" id="UP001500368">
    <property type="component" value="Unassembled WGS sequence"/>
</dbReference>
<name>A0ABP9G1P5_9MICC</name>
<keyword evidence="1" id="KW-0812">Transmembrane</keyword>